<organism evidence="5 6">
    <name type="scientific">Kineobactrum salinum</name>
    <dbReference type="NCBI Taxonomy" id="2708301"/>
    <lineage>
        <taxon>Bacteria</taxon>
        <taxon>Pseudomonadati</taxon>
        <taxon>Pseudomonadota</taxon>
        <taxon>Gammaproteobacteria</taxon>
        <taxon>Cellvibrionales</taxon>
        <taxon>Halieaceae</taxon>
        <taxon>Kineobactrum</taxon>
    </lineage>
</organism>
<dbReference type="RefSeq" id="WP_163494326.1">
    <property type="nucleotide sequence ID" value="NZ_CP048711.1"/>
</dbReference>
<dbReference type="KEGG" id="kim:G3T16_06385"/>
<dbReference type="EMBL" id="CP048711">
    <property type="protein sequence ID" value="QIB65083.1"/>
    <property type="molecule type" value="Genomic_DNA"/>
</dbReference>
<evidence type="ECO:0000313" key="5">
    <source>
        <dbReference type="EMBL" id="QIB65083.1"/>
    </source>
</evidence>
<dbReference type="InterPro" id="IPR018060">
    <property type="entry name" value="HTH_AraC"/>
</dbReference>
<dbReference type="GO" id="GO:0003700">
    <property type="term" value="F:DNA-binding transcription factor activity"/>
    <property type="evidence" value="ECO:0007669"/>
    <property type="project" value="InterPro"/>
</dbReference>
<dbReference type="PANTHER" id="PTHR46796">
    <property type="entry name" value="HTH-TYPE TRANSCRIPTIONAL ACTIVATOR RHAS-RELATED"/>
    <property type="match status" value="1"/>
</dbReference>
<dbReference type="PROSITE" id="PS00041">
    <property type="entry name" value="HTH_ARAC_FAMILY_1"/>
    <property type="match status" value="1"/>
</dbReference>
<dbReference type="InterPro" id="IPR050204">
    <property type="entry name" value="AraC_XylS_family_regulators"/>
</dbReference>
<dbReference type="SUPFAM" id="SSF46689">
    <property type="entry name" value="Homeodomain-like"/>
    <property type="match status" value="2"/>
</dbReference>
<dbReference type="Pfam" id="PF12833">
    <property type="entry name" value="HTH_18"/>
    <property type="match status" value="1"/>
</dbReference>
<keyword evidence="1" id="KW-0805">Transcription regulation</keyword>
<dbReference type="Gene3D" id="1.10.10.60">
    <property type="entry name" value="Homeodomain-like"/>
    <property type="match status" value="1"/>
</dbReference>
<dbReference type="InterPro" id="IPR018062">
    <property type="entry name" value="HTH_AraC-typ_CS"/>
</dbReference>
<evidence type="ECO:0000256" key="2">
    <source>
        <dbReference type="ARBA" id="ARBA00023125"/>
    </source>
</evidence>
<dbReference type="AlphaFoldDB" id="A0A6C0TZX5"/>
<dbReference type="Proteomes" id="UP000477680">
    <property type="component" value="Chromosome"/>
</dbReference>
<evidence type="ECO:0000313" key="6">
    <source>
        <dbReference type="Proteomes" id="UP000477680"/>
    </source>
</evidence>
<reference evidence="5 6" key="1">
    <citation type="submission" date="2020-02" db="EMBL/GenBank/DDBJ databases">
        <title>Genome sequencing for Kineobactrum sp. M2.</title>
        <authorList>
            <person name="Park S.-J."/>
        </authorList>
    </citation>
    <scope>NUCLEOTIDE SEQUENCE [LARGE SCALE GENOMIC DNA]</scope>
    <source>
        <strain evidence="5 6">M2</strain>
    </source>
</reference>
<dbReference type="PANTHER" id="PTHR46796:SF12">
    <property type="entry name" value="HTH-TYPE DNA-BINDING TRANSCRIPTIONAL ACTIVATOR EUTR"/>
    <property type="match status" value="1"/>
</dbReference>
<dbReference type="GO" id="GO:0043565">
    <property type="term" value="F:sequence-specific DNA binding"/>
    <property type="evidence" value="ECO:0007669"/>
    <property type="project" value="InterPro"/>
</dbReference>
<dbReference type="InterPro" id="IPR009057">
    <property type="entry name" value="Homeodomain-like_sf"/>
</dbReference>
<keyword evidence="2" id="KW-0238">DNA-binding</keyword>
<feature type="domain" description="HTH araC/xylS-type" evidence="4">
    <location>
        <begin position="227"/>
        <end position="327"/>
    </location>
</feature>
<protein>
    <submittedName>
        <fullName evidence="5">AraC family transcriptional regulator</fullName>
    </submittedName>
</protein>
<keyword evidence="6" id="KW-1185">Reference proteome</keyword>
<sequence>MFQNAVTSPLEKYSVFASTRLDEVVDNVASAYCPHKLLLNDRASQVNARYHRFALRDTSLNFLQYGADVAINIGPFEEFYMLELPLAGRVRLQYGDQDYINRPGMAALLSPEKPVRSRWSSDCAEVMIKIDRRKLEGCLAEAIGCVPTQPLEFSPLIDLASPSGRAISEYVSYLVNQARENSPVLGFGPGVSSLEKTLFNLLLTCQPHNYTDALVAQRNPVLPHYVVKARDYIHAHLQGDIRVEELALAAGVTERALFYAFKRFVGVTPYAYVRNLRLEKVRQELTHSSSSTTITEIACKWGFSHMGRFARDYAQRFGEKPSATRRR</sequence>
<dbReference type="InterPro" id="IPR035418">
    <property type="entry name" value="AraC-bd_2"/>
</dbReference>
<dbReference type="Pfam" id="PF14525">
    <property type="entry name" value="AraC_binding_2"/>
    <property type="match status" value="1"/>
</dbReference>
<dbReference type="SMART" id="SM00342">
    <property type="entry name" value="HTH_ARAC"/>
    <property type="match status" value="1"/>
</dbReference>
<proteinExistence type="predicted"/>
<evidence type="ECO:0000256" key="1">
    <source>
        <dbReference type="ARBA" id="ARBA00023015"/>
    </source>
</evidence>
<gene>
    <name evidence="5" type="ORF">G3T16_06385</name>
</gene>
<dbReference type="PROSITE" id="PS01124">
    <property type="entry name" value="HTH_ARAC_FAMILY_2"/>
    <property type="match status" value="1"/>
</dbReference>
<name>A0A6C0TZX5_9GAMM</name>
<evidence type="ECO:0000259" key="4">
    <source>
        <dbReference type="PROSITE" id="PS01124"/>
    </source>
</evidence>
<evidence type="ECO:0000256" key="3">
    <source>
        <dbReference type="ARBA" id="ARBA00023163"/>
    </source>
</evidence>
<accession>A0A6C0TZX5</accession>
<keyword evidence="3" id="KW-0804">Transcription</keyword>